<dbReference type="PANTHER" id="PTHR14387:SF0">
    <property type="entry name" value="DUF2428 DOMAIN-CONTAINING PROTEIN"/>
    <property type="match status" value="1"/>
</dbReference>
<dbReference type="InterPro" id="IPR056843">
    <property type="entry name" value="THADA-like_TPR"/>
</dbReference>
<feature type="domain" description="DUF2428" evidence="3">
    <location>
        <begin position="1123"/>
        <end position="1377"/>
    </location>
</feature>
<dbReference type="SUPFAM" id="SSF48371">
    <property type="entry name" value="ARM repeat"/>
    <property type="match status" value="1"/>
</dbReference>
<dbReference type="InterPro" id="IPR016024">
    <property type="entry name" value="ARM-type_fold"/>
</dbReference>
<proteinExistence type="inferred from homology"/>
<evidence type="ECO:0000259" key="5">
    <source>
        <dbReference type="Pfam" id="PF25151"/>
    </source>
</evidence>
<comment type="similarity">
    <text evidence="1">Belongs to the THADA family.</text>
</comment>
<evidence type="ECO:0000259" key="4">
    <source>
        <dbReference type="Pfam" id="PF25150"/>
    </source>
</evidence>
<organism evidence="6 7">
    <name type="scientific">Timema podura</name>
    <name type="common">Walking stick</name>
    <dbReference type="NCBI Taxonomy" id="61482"/>
    <lineage>
        <taxon>Eukaryota</taxon>
        <taxon>Metazoa</taxon>
        <taxon>Ecdysozoa</taxon>
        <taxon>Arthropoda</taxon>
        <taxon>Hexapoda</taxon>
        <taxon>Insecta</taxon>
        <taxon>Pterygota</taxon>
        <taxon>Neoptera</taxon>
        <taxon>Polyneoptera</taxon>
        <taxon>Phasmatodea</taxon>
        <taxon>Timematodea</taxon>
        <taxon>Timematoidea</taxon>
        <taxon>Timematidae</taxon>
        <taxon>Timema</taxon>
    </lineage>
</organism>
<dbReference type="Pfam" id="PF25151">
    <property type="entry name" value="TPR_Trm732_C"/>
    <property type="match status" value="1"/>
</dbReference>
<evidence type="ECO:0000259" key="3">
    <source>
        <dbReference type="Pfam" id="PF10350"/>
    </source>
</evidence>
<sequence length="2101" mass="239614">MFENKSSQEYFCTMMKQENKPNAKMMAFEKLIEEFKQCKIYFQKALQEEFKEDFKILRKLIELSQKLCTNEYRRYHSTEIVSDALKLCVDLFGILAYANLPLDALMVASTALCHVLLLALKPQRINKIFKSCFKLNAYRTFLCIRFTKYKCVKLVVQNVECFHLTLSHGILQLNSTSNVFEDPKNLKHNVSSLLCIIFNVLKQSCRKYSKYTLISFKTLVLWILKMIDYLGSGYCLTGKTVHDIFTIVNSNWESSINGVREQNTKILQLLFYISDEILQVDENGQYLVPFTASNILYIVMTEQPWRMKSKYFMLEILLPMYGVKKALEDFPLLTKGLVWSLSYSHLVSAGTLAYRACLKDIDENDWMLFFMPAIEVVVTTENNNDISVQEKNLFDYWILPTLKKFPSLLVKIIVYINKVSDFSKPSCSLLFCIISLVRLGRKKGIILSLWQPEMFLDTLFDLEYLTNIALQHSSEIIRSQCFSMICSTSKTSATPTTTEFLMISLFLIENVNTDNAAFRQSIFNSFVLFLLRIRESCYKEIKKRKYTVLNTIKMEETNQPVSLNGHECSNLLYKSLVNNCIFTDTQMDSESAFTKSVYFLEWLYYFITLNLEPGSNYQRKILSLQLCESVLMYLGSVGEHNQKTSMFNQKKLSPTESFAVMKCIIECGKWHFTSEESRKMLLVCVEDSTDDIRETAARILIHFFYFRENVNEVKKLLRKALYLCKSSKFYTAESGALLIKIINAWIYRMQKNNANKKVEIRELISYIYLNSEIGIQLDIYENNPLSNEQKGHFEIEEFSKISSSDEDYSDNPTPNQFNNIVLDAQKKLLIGLKINPDTFQDDLYEQSSLFPWNINKSELHYDNCIPISEQNNTKSRKKRRTINETIKMVYKTSDETMKISLKSRPRTFEGLVVEDIKELEKISGSQIPDRMKSFEGLCVVNPKDGLVGPNIMKAVISSPEYKTNKPSTSANVCGKKFVKTQKISQSTLAYQTIHKHFASIKFGTLASQTDINENGRKMSFITQPQKCAEYLETLPPLHFQTHGSDNTIYSSSKSPNDVSDSGRPCTLSGLLLCCAEWQAQLLQQDLWQAASSGAPLHGLLTALSLVAAHPTGAEISILNAAEVESLVCLMESVVAHLLSVLASKANNITNFAPSFAEMAEAIDSTFCDILSRDEEEVMDITPAHQLVINCIWFNLKACCNLSSELASIESTTSDIAERCGLLIVRVLKQCRHKGVIESAGMSLSNLVKMMTSNKCMHACHDLPERILTGFLDLLQEGSSAASVTRKCAGLAILVHKIVASDKHKNRPLLHLCVSRLLKIATDPVRLYSSDTSDLPSTQALHFLCMLVQDSALCQYVAAYMSDITQLCFKKLSSNIWTVRNAALQLFGALVPKLVGEKKNNDENMIGGNTVTVEEFFYHYPTLVELLLSKLQSVSTSTDLLQHSALVPMLYLLSKLSVGVQAFFNQECCENVRKLRKCFMTLTSSKIIAVRKLSAKAYVNFTPFSNISANMENILDDMNNLDKKFDYIRCINTRTHESYGYPPRLVLDFDDTIYTVPENELHGVLTILLYQQERLENESVEMSNLTSHLSERLIGKISEMRFFSFLQIDAITYYNRALVNELYLKVCSHIEAPVYDAAIEVLSLHEILQNKYETSKLKLGCVTIPCVGLSVWAKTFVEILLYNCSQHQLEEALIAIFKMSRKVPNYTEAALEATKYRLKKETHIVFADVKTRLLCAFITTIVRSTYISHQIIFHILDTMLFLLKEGNLIYETIAIHDDFQFIIKAFQEKSLNKVFKTNSYISLPVMCGLVAIHIQHSYNASSTEEKITLFLKVVQVLSESCNPQSRHEDFRLGASVSLQLLALTLKVIIAYRSFLVSNKCLDVIGRKIVDSTLTLLQDESTCVRNEAAKFVAIYDSYSNISTTEHRMLSSSNCIKMVLKVDFLLTLLSRQVALFFLWESLSCLKDLENIRTRFIGVQHMEDITNPFDHGVRNIYAEETKVIDLFAQSLLTFVHSSNNSELIELKKLASVRAESYDADIEYVLQLLKKEFDQDDCTHISSSMLTTLSVVSKKLKYQLLLMFRLKVCSSDQMVTLCKKIGFENL</sequence>
<name>A0ABN7NTH2_TIMPD</name>
<dbReference type="InterPro" id="IPR056842">
    <property type="entry name" value="THADA-like_TPR_C"/>
</dbReference>
<evidence type="ECO:0000256" key="1">
    <source>
        <dbReference type="ARBA" id="ARBA00010409"/>
    </source>
</evidence>
<keyword evidence="2" id="KW-0819">tRNA processing</keyword>
<evidence type="ECO:0000313" key="7">
    <source>
        <dbReference type="Proteomes" id="UP001153148"/>
    </source>
</evidence>
<evidence type="ECO:0000313" key="6">
    <source>
        <dbReference type="EMBL" id="CAG2056777.1"/>
    </source>
</evidence>
<gene>
    <name evidence="6" type="ORF">TPAB3V08_LOCUS3761</name>
</gene>
<reference evidence="6" key="1">
    <citation type="submission" date="2021-03" db="EMBL/GenBank/DDBJ databases">
        <authorList>
            <person name="Tran Van P."/>
        </authorList>
    </citation>
    <scope>NUCLEOTIDE SEQUENCE</scope>
</reference>
<dbReference type="PANTHER" id="PTHR14387">
    <property type="entry name" value="THADA/DEATH RECEPTOR INTERACTING PROTEIN"/>
    <property type="match status" value="1"/>
</dbReference>
<keyword evidence="7" id="KW-1185">Reference proteome</keyword>
<dbReference type="InterPro" id="IPR051954">
    <property type="entry name" value="tRNA_methyltransferase_THADA"/>
</dbReference>
<accession>A0ABN7NTH2</accession>
<dbReference type="Proteomes" id="UP001153148">
    <property type="component" value="Unassembled WGS sequence"/>
</dbReference>
<dbReference type="Pfam" id="PF10350">
    <property type="entry name" value="DUF2428"/>
    <property type="match status" value="1"/>
</dbReference>
<evidence type="ECO:0008006" key="8">
    <source>
        <dbReference type="Google" id="ProtNLM"/>
    </source>
</evidence>
<evidence type="ECO:0000256" key="2">
    <source>
        <dbReference type="ARBA" id="ARBA00022694"/>
    </source>
</evidence>
<dbReference type="Pfam" id="PF25150">
    <property type="entry name" value="TPR_Trm732"/>
    <property type="match status" value="1"/>
</dbReference>
<dbReference type="EMBL" id="CAJPIN010004334">
    <property type="protein sequence ID" value="CAG2056777.1"/>
    <property type="molecule type" value="Genomic_DNA"/>
</dbReference>
<dbReference type="InterPro" id="IPR019442">
    <property type="entry name" value="THADA/TRM732_DUF2428"/>
</dbReference>
<feature type="domain" description="tRNA (32-2'-O)-methyltransferase regulator THADA-like C-terminal TPR repeats region" evidence="5">
    <location>
        <begin position="1379"/>
        <end position="1520"/>
    </location>
</feature>
<feature type="domain" description="tRNA (32-2'-O)-methyltransferase regulator THADA-like TPR repeats region" evidence="4">
    <location>
        <begin position="391"/>
        <end position="631"/>
    </location>
</feature>
<comment type="caution">
    <text evidence="6">The sequence shown here is derived from an EMBL/GenBank/DDBJ whole genome shotgun (WGS) entry which is preliminary data.</text>
</comment>
<protein>
    <recommendedName>
        <fullName evidence="8">DUF2428 domain-containing protein</fullName>
    </recommendedName>
</protein>